<name>A0ABR9ZV76_9FIRM</name>
<dbReference type="InterPro" id="IPR000182">
    <property type="entry name" value="GNAT_dom"/>
</dbReference>
<dbReference type="Pfam" id="PF13302">
    <property type="entry name" value="Acetyltransf_3"/>
    <property type="match status" value="1"/>
</dbReference>
<feature type="domain" description="N-acetyltransferase" evidence="1">
    <location>
        <begin position="6"/>
        <end position="171"/>
    </location>
</feature>
<evidence type="ECO:0000313" key="3">
    <source>
        <dbReference type="Proteomes" id="UP000614200"/>
    </source>
</evidence>
<dbReference type="Gene3D" id="3.40.630.30">
    <property type="match status" value="1"/>
</dbReference>
<dbReference type="EMBL" id="JADKNH010000008">
    <property type="protein sequence ID" value="MBF4694361.1"/>
    <property type="molecule type" value="Genomic_DNA"/>
</dbReference>
<dbReference type="SUPFAM" id="SSF55729">
    <property type="entry name" value="Acyl-CoA N-acyltransferases (Nat)"/>
    <property type="match status" value="1"/>
</dbReference>
<dbReference type="PROSITE" id="PS51186">
    <property type="entry name" value="GNAT"/>
    <property type="match status" value="1"/>
</dbReference>
<dbReference type="RefSeq" id="WP_194702591.1">
    <property type="nucleotide sequence ID" value="NZ_JADKNH010000008.1"/>
</dbReference>
<sequence length="175" mass="20369">MKGSKVYLRAVERKDVELAYKYMNNEDSFYNLSVGVPYPMNFDNEMDWYESQRKKSDSYNFAICTVEDDLYIGGCGINSIDWNNRSCNIGIFIGDDRFKSKGFGTEAMALLLAFIFKQISVERVELRVFGFNDRAIKSYIKNGFVEEGRLRNAIYRNGAFHDEVIMSILRTEYKK</sequence>
<organism evidence="2 3">
    <name type="scientific">Fusibacter ferrireducens</name>
    <dbReference type="NCBI Taxonomy" id="2785058"/>
    <lineage>
        <taxon>Bacteria</taxon>
        <taxon>Bacillati</taxon>
        <taxon>Bacillota</taxon>
        <taxon>Clostridia</taxon>
        <taxon>Eubacteriales</taxon>
        <taxon>Eubacteriales Family XII. Incertae Sedis</taxon>
        <taxon>Fusibacter</taxon>
    </lineage>
</organism>
<dbReference type="Proteomes" id="UP000614200">
    <property type="component" value="Unassembled WGS sequence"/>
</dbReference>
<dbReference type="PANTHER" id="PTHR43415">
    <property type="entry name" value="SPERMIDINE N(1)-ACETYLTRANSFERASE"/>
    <property type="match status" value="1"/>
</dbReference>
<dbReference type="InterPro" id="IPR016181">
    <property type="entry name" value="Acyl_CoA_acyltransferase"/>
</dbReference>
<evidence type="ECO:0000259" key="1">
    <source>
        <dbReference type="PROSITE" id="PS51186"/>
    </source>
</evidence>
<proteinExistence type="predicted"/>
<accession>A0ABR9ZV76</accession>
<dbReference type="PANTHER" id="PTHR43415:SF3">
    <property type="entry name" value="GNAT-FAMILY ACETYLTRANSFERASE"/>
    <property type="match status" value="1"/>
</dbReference>
<comment type="caution">
    <text evidence="2">The sequence shown here is derived from an EMBL/GenBank/DDBJ whole genome shotgun (WGS) entry which is preliminary data.</text>
</comment>
<gene>
    <name evidence="2" type="ORF">ISU02_14665</name>
</gene>
<reference evidence="2 3" key="1">
    <citation type="submission" date="2020-11" db="EMBL/GenBank/DDBJ databases">
        <title>Fusibacter basophilias sp. nov.</title>
        <authorList>
            <person name="Qiu D."/>
        </authorList>
    </citation>
    <scope>NUCLEOTIDE SEQUENCE [LARGE SCALE GENOMIC DNA]</scope>
    <source>
        <strain evidence="2 3">Q10-2</strain>
    </source>
</reference>
<protein>
    <submittedName>
        <fullName evidence="2">GNAT family N-acetyltransferase</fullName>
    </submittedName>
</protein>
<keyword evidence="3" id="KW-1185">Reference proteome</keyword>
<evidence type="ECO:0000313" key="2">
    <source>
        <dbReference type="EMBL" id="MBF4694361.1"/>
    </source>
</evidence>